<dbReference type="InterPro" id="IPR036249">
    <property type="entry name" value="Thioredoxin-like_sf"/>
</dbReference>
<name>A0A8H6S739_MYCCL</name>
<gene>
    <name evidence="1" type="ORF">HMN09_01139400</name>
</gene>
<dbReference type="PANTHER" id="PTHR33875:SF2">
    <property type="entry name" value="ACR183CP"/>
    <property type="match status" value="1"/>
</dbReference>
<dbReference type="Proteomes" id="UP000613580">
    <property type="component" value="Unassembled WGS sequence"/>
</dbReference>
<accession>A0A8H6S739</accession>
<organism evidence="1 2">
    <name type="scientific">Mycena chlorophos</name>
    <name type="common">Agaric fungus</name>
    <name type="synonym">Agaricus chlorophos</name>
    <dbReference type="NCBI Taxonomy" id="658473"/>
    <lineage>
        <taxon>Eukaryota</taxon>
        <taxon>Fungi</taxon>
        <taxon>Dikarya</taxon>
        <taxon>Basidiomycota</taxon>
        <taxon>Agaricomycotina</taxon>
        <taxon>Agaricomycetes</taxon>
        <taxon>Agaricomycetidae</taxon>
        <taxon>Agaricales</taxon>
        <taxon>Marasmiineae</taxon>
        <taxon>Mycenaceae</taxon>
        <taxon>Mycena</taxon>
    </lineage>
</organism>
<reference evidence="1" key="1">
    <citation type="submission" date="2020-05" db="EMBL/GenBank/DDBJ databases">
        <title>Mycena genomes resolve the evolution of fungal bioluminescence.</title>
        <authorList>
            <person name="Tsai I.J."/>
        </authorList>
    </citation>
    <scope>NUCLEOTIDE SEQUENCE</scope>
    <source>
        <strain evidence="1">110903Hualien_Pintung</strain>
    </source>
</reference>
<comment type="caution">
    <text evidence="1">The sequence shown here is derived from an EMBL/GenBank/DDBJ whole genome shotgun (WGS) entry which is preliminary data.</text>
</comment>
<dbReference type="AlphaFoldDB" id="A0A8H6S739"/>
<dbReference type="EMBL" id="JACAZE010000019">
    <property type="protein sequence ID" value="KAF7294111.1"/>
    <property type="molecule type" value="Genomic_DNA"/>
</dbReference>
<dbReference type="OrthoDB" id="37297at2759"/>
<evidence type="ECO:0000313" key="1">
    <source>
        <dbReference type="EMBL" id="KAF7294111.1"/>
    </source>
</evidence>
<dbReference type="SUPFAM" id="SSF52833">
    <property type="entry name" value="Thioredoxin-like"/>
    <property type="match status" value="1"/>
</dbReference>
<protein>
    <submittedName>
        <fullName evidence="1">Disulfide bond formation protein D</fullName>
    </submittedName>
</protein>
<sequence length="282" mass="30356">MNSSDTVLRHLIEAELGVICQRCGEDGRPARVTEGVLSEVESFCQECMDMGVADAGDVVYRWEEQSEEALGPPMALQPTLRPLIIAGTPDAPHTLDIFLDYVCPFSAKLARAINTVLVPALGPGGKYHGTVKAIFRPQVQPWHASSTFVHEAGLAVARVSPESFWPFSLALFEHQAEYFDIPTSTLTPIQIRAKLAALAGEVVPAGAGGNTAGAFADLLVLKGTPNGGVDVTDDLKYTIKFSRQNGIHVSPTLLWDGLIANEISSSWGEKEWTEFLAAKVVV</sequence>
<proteinExistence type="predicted"/>
<evidence type="ECO:0000313" key="2">
    <source>
        <dbReference type="Proteomes" id="UP000613580"/>
    </source>
</evidence>
<dbReference type="Gene3D" id="3.40.30.10">
    <property type="entry name" value="Glutaredoxin"/>
    <property type="match status" value="1"/>
</dbReference>
<keyword evidence="2" id="KW-1185">Reference proteome</keyword>
<dbReference type="PANTHER" id="PTHR33875">
    <property type="entry name" value="OS09G0542200 PROTEIN"/>
    <property type="match status" value="1"/>
</dbReference>